<name>A0ABT9PQG8_9HYPH</name>
<dbReference type="InterPro" id="IPR036390">
    <property type="entry name" value="WH_DNA-bd_sf"/>
</dbReference>
<dbReference type="Gene3D" id="3.30.1490.190">
    <property type="match status" value="1"/>
</dbReference>
<dbReference type="PANTHER" id="PTHR33202:SF6">
    <property type="entry name" value="ZINC UPTAKE REGULATION PROTEIN"/>
    <property type="match status" value="1"/>
</dbReference>
<dbReference type="InterPro" id="IPR043135">
    <property type="entry name" value="Fur_C"/>
</dbReference>
<sequence>MNTPTLTKNQTLVLDVLNRSDAPLSAYTILDKLRDHGFRAPLQVYRALDKLIEMGIAHRLESLNSFVACAHANESCCGHGHGHGHHGTVAFAICESCGQVNEFHDHAIDDRLASWSKDRKFKPSKTTIEIRGLCEACMH</sequence>
<dbReference type="SUPFAM" id="SSF46785">
    <property type="entry name" value="Winged helix' DNA-binding domain"/>
    <property type="match status" value="1"/>
</dbReference>
<comment type="similarity">
    <text evidence="1">Belongs to the Fur family.</text>
</comment>
<evidence type="ECO:0000256" key="2">
    <source>
        <dbReference type="ARBA" id="ARBA00022491"/>
    </source>
</evidence>
<keyword evidence="2" id="KW-0678">Repressor</keyword>
<comment type="caution">
    <text evidence="7">The sequence shown here is derived from an EMBL/GenBank/DDBJ whole genome shotgun (WGS) entry which is preliminary data.</text>
</comment>
<keyword evidence="6" id="KW-0804">Transcription</keyword>
<dbReference type="PANTHER" id="PTHR33202">
    <property type="entry name" value="ZINC UPTAKE REGULATION PROTEIN"/>
    <property type="match status" value="1"/>
</dbReference>
<protein>
    <submittedName>
        <fullName evidence="7">Fur family zinc uptake transcriptional regulator</fullName>
    </submittedName>
</protein>
<gene>
    <name evidence="7" type="ORF">J2T09_001462</name>
</gene>
<accession>A0ABT9PQG8</accession>
<keyword evidence="4" id="KW-0805">Transcription regulation</keyword>
<dbReference type="EMBL" id="JAUSRF010000004">
    <property type="protein sequence ID" value="MDP9836717.1"/>
    <property type="molecule type" value="Genomic_DNA"/>
</dbReference>
<evidence type="ECO:0000256" key="5">
    <source>
        <dbReference type="ARBA" id="ARBA00023125"/>
    </source>
</evidence>
<evidence type="ECO:0000313" key="8">
    <source>
        <dbReference type="Proteomes" id="UP001241472"/>
    </source>
</evidence>
<dbReference type="InterPro" id="IPR036388">
    <property type="entry name" value="WH-like_DNA-bd_sf"/>
</dbReference>
<keyword evidence="5" id="KW-0238">DNA-binding</keyword>
<dbReference type="Proteomes" id="UP001241472">
    <property type="component" value="Unassembled WGS sequence"/>
</dbReference>
<organism evidence="7 8">
    <name type="scientific">Neorhizobium huautlense</name>
    <dbReference type="NCBI Taxonomy" id="67774"/>
    <lineage>
        <taxon>Bacteria</taxon>
        <taxon>Pseudomonadati</taxon>
        <taxon>Pseudomonadota</taxon>
        <taxon>Alphaproteobacteria</taxon>
        <taxon>Hyphomicrobiales</taxon>
        <taxon>Rhizobiaceae</taxon>
        <taxon>Rhizobium/Agrobacterium group</taxon>
        <taxon>Neorhizobium</taxon>
    </lineage>
</organism>
<evidence type="ECO:0000313" key="7">
    <source>
        <dbReference type="EMBL" id="MDP9836717.1"/>
    </source>
</evidence>
<evidence type="ECO:0000256" key="3">
    <source>
        <dbReference type="ARBA" id="ARBA00022833"/>
    </source>
</evidence>
<evidence type="ECO:0000256" key="4">
    <source>
        <dbReference type="ARBA" id="ARBA00023015"/>
    </source>
</evidence>
<dbReference type="InterPro" id="IPR002481">
    <property type="entry name" value="FUR"/>
</dbReference>
<proteinExistence type="inferred from homology"/>
<reference evidence="7 8" key="1">
    <citation type="submission" date="2023-07" db="EMBL/GenBank/DDBJ databases">
        <title>Sorghum-associated microbial communities from plants grown in Nebraska, USA.</title>
        <authorList>
            <person name="Schachtman D."/>
        </authorList>
    </citation>
    <scope>NUCLEOTIDE SEQUENCE [LARGE SCALE GENOMIC DNA]</scope>
    <source>
        <strain evidence="7 8">DS1307</strain>
    </source>
</reference>
<evidence type="ECO:0000256" key="6">
    <source>
        <dbReference type="ARBA" id="ARBA00023163"/>
    </source>
</evidence>
<evidence type="ECO:0000256" key="1">
    <source>
        <dbReference type="ARBA" id="ARBA00007957"/>
    </source>
</evidence>
<dbReference type="Gene3D" id="1.10.10.10">
    <property type="entry name" value="Winged helix-like DNA-binding domain superfamily/Winged helix DNA-binding domain"/>
    <property type="match status" value="1"/>
</dbReference>
<dbReference type="RefSeq" id="WP_306832729.1">
    <property type="nucleotide sequence ID" value="NZ_JAUSRF010000004.1"/>
</dbReference>
<dbReference type="Pfam" id="PF01475">
    <property type="entry name" value="FUR"/>
    <property type="match status" value="1"/>
</dbReference>
<keyword evidence="8" id="KW-1185">Reference proteome</keyword>
<keyword evidence="3" id="KW-0862">Zinc</keyword>